<comment type="function">
    <text evidence="2">Transfers a succinyl group from succinyl-CoA to L-homoserine, forming succinyl-L-homoserine.</text>
</comment>
<name>A0ABY6F2V4_9GAMM</name>
<feature type="active site" evidence="2">
    <location>
        <position position="330"/>
    </location>
</feature>
<gene>
    <name evidence="2" type="primary">metXS</name>
    <name evidence="4" type="ORF">LU297_07390</name>
</gene>
<dbReference type="NCBIfam" id="NF001209">
    <property type="entry name" value="PRK00175.1"/>
    <property type="match status" value="1"/>
</dbReference>
<protein>
    <recommendedName>
        <fullName evidence="2">Homoserine O-succinyltransferase</fullName>
        <shortName evidence="2">HST</shortName>
        <ecNumber evidence="2">2.3.1.46</ecNumber>
    </recommendedName>
    <alternativeName>
        <fullName evidence="2">Homoserine transsuccinylase</fullName>
        <shortName evidence="2">HTS</shortName>
    </alternativeName>
</protein>
<dbReference type="GO" id="GO:0004414">
    <property type="term" value="F:homoserine O-acetyltransferase activity"/>
    <property type="evidence" value="ECO:0007669"/>
    <property type="project" value="UniProtKB-EC"/>
</dbReference>
<feature type="active site" evidence="2">
    <location>
        <position position="363"/>
    </location>
</feature>
<dbReference type="InterPro" id="IPR029058">
    <property type="entry name" value="AB_hydrolase_fold"/>
</dbReference>
<evidence type="ECO:0000259" key="3">
    <source>
        <dbReference type="Pfam" id="PF00561"/>
    </source>
</evidence>
<organism evidence="4 5">
    <name type="scientific">Moraxella nasicaprae</name>
    <dbReference type="NCBI Taxonomy" id="2904122"/>
    <lineage>
        <taxon>Bacteria</taxon>
        <taxon>Pseudomonadati</taxon>
        <taxon>Pseudomonadota</taxon>
        <taxon>Gammaproteobacteria</taxon>
        <taxon>Moraxellales</taxon>
        <taxon>Moraxellaceae</taxon>
        <taxon>Moraxella</taxon>
    </lineage>
</organism>
<keyword evidence="5" id="KW-1185">Reference proteome</keyword>
<dbReference type="Gene3D" id="1.10.1740.110">
    <property type="match status" value="1"/>
</dbReference>
<keyword evidence="2 4" id="KW-0012">Acyltransferase</keyword>
<dbReference type="EMBL" id="CP089977">
    <property type="protein sequence ID" value="UXZ04408.1"/>
    <property type="molecule type" value="Genomic_DNA"/>
</dbReference>
<comment type="subcellular location">
    <subcellularLocation>
        <location evidence="2">Cytoplasm</location>
    </subcellularLocation>
</comment>
<dbReference type="PANTHER" id="PTHR32268:SF11">
    <property type="entry name" value="HOMOSERINE O-ACETYLTRANSFERASE"/>
    <property type="match status" value="1"/>
</dbReference>
<dbReference type="Proteomes" id="UP001063782">
    <property type="component" value="Chromosome"/>
</dbReference>
<feature type="binding site" evidence="2">
    <location>
        <position position="364"/>
    </location>
    <ligand>
        <name>substrate</name>
    </ligand>
</feature>
<keyword evidence="2" id="KW-0486">Methionine biosynthesis</keyword>
<dbReference type="PANTHER" id="PTHR32268">
    <property type="entry name" value="HOMOSERINE O-ACETYLTRANSFERASE"/>
    <property type="match status" value="1"/>
</dbReference>
<comment type="pathway">
    <text evidence="2">Amino-acid biosynthesis; L-methionine biosynthesis via de novo pathway; O-succinyl-L-homoserine from L-homoserine: step 1/1.</text>
</comment>
<dbReference type="Pfam" id="PF00561">
    <property type="entry name" value="Abhydrolase_1"/>
    <property type="match status" value="1"/>
</dbReference>
<comment type="similarity">
    <text evidence="2">Belongs to the AB hydrolase superfamily. MetX family.</text>
</comment>
<sequence>MSAPHLDPSSVGIVTPQTLHFQTPLRLECERVLPSFELVIETYGTLNADKSNAILICHALSGSHHAAGYHSADDTKAGWWDALIGNGKAIDTSRFFVVCLNNIGSCHGSTGPTSINPDTGKIWGADFPLITIKDWVNTQVMLSDRLGIKKWHAIVGGSMGGMQALQWSVDYPDRLSRAVIIASTPKLSAQNIAFNEVARQSILSDPDFHDGWYLQHGTYPRRGLILARMVGHITYITEEAMKEKFGRDLKSGKFMYGYDVEFQVESYLRYQGERFSKNFDANTYLLMTKALDYFDPSRDYADDGLDDATALKIALERTQCQFLIVSFTTDWRFSPERSIEIVDALIANQKPVSFVNVDAPHGHDSFLFDIPRYVNAVKGFLQAPLPNKDHL</sequence>
<accession>A0ABY6F2V4</accession>
<dbReference type="EC" id="2.3.1.46" evidence="2"/>
<comment type="subunit">
    <text evidence="2">Homodimer.</text>
</comment>
<feature type="binding site" evidence="2">
    <location>
        <position position="228"/>
    </location>
    <ligand>
        <name>substrate</name>
    </ligand>
</feature>
<evidence type="ECO:0000313" key="5">
    <source>
        <dbReference type="Proteomes" id="UP001063782"/>
    </source>
</evidence>
<evidence type="ECO:0000256" key="1">
    <source>
        <dbReference type="ARBA" id="ARBA00022679"/>
    </source>
</evidence>
<dbReference type="RefSeq" id="WP_263075895.1">
    <property type="nucleotide sequence ID" value="NZ_CP089977.1"/>
</dbReference>
<dbReference type="InterPro" id="IPR000073">
    <property type="entry name" value="AB_hydrolase_1"/>
</dbReference>
<evidence type="ECO:0000256" key="2">
    <source>
        <dbReference type="HAMAP-Rule" id="MF_00296"/>
    </source>
</evidence>
<comment type="caution">
    <text evidence="2">Lacks conserved residue(s) required for the propagation of feature annotation.</text>
</comment>
<keyword evidence="2" id="KW-0028">Amino-acid biosynthesis</keyword>
<dbReference type="Gene3D" id="3.40.50.1820">
    <property type="entry name" value="alpha/beta hydrolase"/>
    <property type="match status" value="1"/>
</dbReference>
<dbReference type="PIRSF" id="PIRSF000443">
    <property type="entry name" value="Homoser_Ac_trans"/>
    <property type="match status" value="1"/>
</dbReference>
<feature type="active site" description="Nucleophile" evidence="2">
    <location>
        <position position="158"/>
    </location>
</feature>
<dbReference type="NCBIfam" id="TIGR01392">
    <property type="entry name" value="homoserO_Ac_trn"/>
    <property type="match status" value="1"/>
</dbReference>
<feature type="site" description="Important for acyl-CoA specificity" evidence="2">
    <location>
        <position position="332"/>
    </location>
</feature>
<dbReference type="HAMAP" id="MF_00296">
    <property type="entry name" value="MetX_acyltransf"/>
    <property type="match status" value="1"/>
</dbReference>
<proteinExistence type="inferred from homology"/>
<comment type="catalytic activity">
    <reaction evidence="2">
        <text>L-homoserine + succinyl-CoA = O-succinyl-L-homoserine + CoA</text>
        <dbReference type="Rhea" id="RHEA:22008"/>
        <dbReference type="ChEBI" id="CHEBI:57287"/>
        <dbReference type="ChEBI" id="CHEBI:57292"/>
        <dbReference type="ChEBI" id="CHEBI:57476"/>
        <dbReference type="ChEBI" id="CHEBI:57661"/>
        <dbReference type="EC" id="2.3.1.46"/>
    </reaction>
</comment>
<keyword evidence="2" id="KW-0963">Cytoplasm</keyword>
<keyword evidence="1 2" id="KW-0808">Transferase</keyword>
<feature type="domain" description="AB hydrolase-1" evidence="3">
    <location>
        <begin position="52"/>
        <end position="368"/>
    </location>
</feature>
<reference evidence="4" key="1">
    <citation type="submission" date="2021-12" db="EMBL/GenBank/DDBJ databases">
        <title>taxonomy of Moraxella sp. ZY201224.</title>
        <authorList>
            <person name="Li F."/>
        </authorList>
    </citation>
    <scope>NUCLEOTIDE SEQUENCE</scope>
    <source>
        <strain evidence="4">ZY201224</strain>
    </source>
</reference>
<dbReference type="SUPFAM" id="SSF53474">
    <property type="entry name" value="alpha/beta-Hydrolases"/>
    <property type="match status" value="1"/>
</dbReference>
<dbReference type="InterPro" id="IPR008220">
    <property type="entry name" value="HAT_MetX-like"/>
</dbReference>
<evidence type="ECO:0000313" key="4">
    <source>
        <dbReference type="EMBL" id="UXZ04408.1"/>
    </source>
</evidence>